<evidence type="ECO:0000256" key="1">
    <source>
        <dbReference type="ARBA" id="ARBA00009841"/>
    </source>
</evidence>
<dbReference type="InterPro" id="IPR029026">
    <property type="entry name" value="tRNA_m1G_MTases_N"/>
</dbReference>
<sequence>MGRGETNAKKRKRQAEANAAANGQTSNEKVTAAAVVDTSKPTAIFQPKKGRNWTVSVALPGSIISNAQSHDLRTSMAGAIARALAVFCVDEVIVFNDGNARTSKPPHKKHQSSGYQQEHSEDKYTANSDPDHFLAHLLSYLETPPNLRKYLFPIHENLRTAGTLPSIDLPHHLRTDEWCMYREGATLPGADEHGTFVEAGLRIPVTVAEQIPEKNRVTLKFSVDAEKAAKDKSYEVINAEAVSPEEPREEGGYYWGYNVRRAGCLSDVFTECGYDGGYDMTIGTSERGVDVQDLYGEDEEQKVGKFKHLLVVFGGVAGLEVALKNDEELQKLGVTEAKDVFDRWINVCPGQGSRTIRTEEAVWIGLMGLRRLVAVLRTLYAGNQKDQKFVFWHHKANLFMISSMLCTEDKALALPAPALISTNPNAASLLPMCTKQMNPNTCVLNWNTNTMAVNNDLSNINNIVPYARVTIYSNTCTQIGGITNGLAQNVLVDAVGFGQHIVLHNVWDEAKGFKVPRWDYNGKQYTVDNCACFDGPLMGEPKGTHVSSHQPTYIHTLKPTDPNTSSH</sequence>
<dbReference type="CDD" id="cd18086">
    <property type="entry name" value="HsC9orf114-like"/>
    <property type="match status" value="1"/>
</dbReference>
<comment type="caution">
    <text evidence="3">The sequence shown here is derived from an EMBL/GenBank/DDBJ whole genome shotgun (WGS) entry which is preliminary data.</text>
</comment>
<dbReference type="EMBL" id="VIGI01000003">
    <property type="protein sequence ID" value="KAB8302414.1"/>
    <property type="molecule type" value="Genomic_DNA"/>
</dbReference>
<name>A0A5N6KF84_MONLA</name>
<evidence type="ECO:0000313" key="4">
    <source>
        <dbReference type="Proteomes" id="UP000326757"/>
    </source>
</evidence>
<evidence type="ECO:0000313" key="3">
    <source>
        <dbReference type="EMBL" id="KAB8302414.1"/>
    </source>
</evidence>
<accession>A0A5N6KF84</accession>
<dbReference type="InterPro" id="IPR029028">
    <property type="entry name" value="Alpha/beta_knot_MTases"/>
</dbReference>
<proteinExistence type="inferred from homology"/>
<comment type="similarity">
    <text evidence="1">Belongs to the class IV-like SAM-binding methyltransferase superfamily.</text>
</comment>
<dbReference type="PANTHER" id="PTHR12150:SF13">
    <property type="entry name" value="METHYLTRANSFERASE C9ORF114-RELATED"/>
    <property type="match status" value="1"/>
</dbReference>
<dbReference type="SUPFAM" id="SSF75217">
    <property type="entry name" value="alpha/beta knot"/>
    <property type="match status" value="1"/>
</dbReference>
<dbReference type="SUPFAM" id="SSF50249">
    <property type="entry name" value="Nucleic acid-binding proteins"/>
    <property type="match status" value="1"/>
</dbReference>
<dbReference type="AlphaFoldDB" id="A0A5N6KF84"/>
<dbReference type="Gene3D" id="3.40.1280.10">
    <property type="match status" value="2"/>
</dbReference>
<keyword evidence="4" id="KW-1185">Reference proteome</keyword>
<feature type="region of interest" description="Disordered" evidence="2">
    <location>
        <begin position="1"/>
        <end position="28"/>
    </location>
</feature>
<evidence type="ECO:0008006" key="5">
    <source>
        <dbReference type="Google" id="ProtNLM"/>
    </source>
</evidence>
<organism evidence="3 4">
    <name type="scientific">Monilinia laxa</name>
    <name type="common">Brown rot fungus</name>
    <name type="synonym">Sclerotinia laxa</name>
    <dbReference type="NCBI Taxonomy" id="61186"/>
    <lineage>
        <taxon>Eukaryota</taxon>
        <taxon>Fungi</taxon>
        <taxon>Dikarya</taxon>
        <taxon>Ascomycota</taxon>
        <taxon>Pezizomycotina</taxon>
        <taxon>Leotiomycetes</taxon>
        <taxon>Helotiales</taxon>
        <taxon>Sclerotiniaceae</taxon>
        <taxon>Monilinia</taxon>
    </lineage>
</organism>
<dbReference type="Proteomes" id="UP000326757">
    <property type="component" value="Unassembled WGS sequence"/>
</dbReference>
<dbReference type="OrthoDB" id="361029at2759"/>
<dbReference type="Pfam" id="PF02598">
    <property type="entry name" value="Methyltrn_RNA_3"/>
    <property type="match status" value="1"/>
</dbReference>
<protein>
    <recommendedName>
        <fullName evidence="5">DUF171-domain-containing protein</fullName>
    </recommendedName>
</protein>
<dbReference type="InterPro" id="IPR003750">
    <property type="entry name" value="Put_MeTrfase-C9orf114-like"/>
</dbReference>
<feature type="region of interest" description="Disordered" evidence="2">
    <location>
        <begin position="98"/>
        <end position="126"/>
    </location>
</feature>
<dbReference type="InterPro" id="IPR012340">
    <property type="entry name" value="NA-bd_OB-fold"/>
</dbReference>
<reference evidence="3 4" key="1">
    <citation type="submission" date="2019-06" db="EMBL/GenBank/DDBJ databases">
        <title>Genome Sequence of the Brown Rot Fungal Pathogen Monilinia laxa.</title>
        <authorList>
            <person name="De Miccolis Angelini R.M."/>
            <person name="Landi L."/>
            <person name="Abate D."/>
            <person name="Pollastro S."/>
            <person name="Romanazzi G."/>
            <person name="Faretra F."/>
        </authorList>
    </citation>
    <scope>NUCLEOTIDE SEQUENCE [LARGE SCALE GENOMIC DNA]</scope>
    <source>
        <strain evidence="3 4">Mlax316</strain>
    </source>
</reference>
<evidence type="ECO:0000256" key="2">
    <source>
        <dbReference type="SAM" id="MobiDB-lite"/>
    </source>
</evidence>
<gene>
    <name evidence="3" type="ORF">EYC80_005830</name>
</gene>
<dbReference type="PANTHER" id="PTHR12150">
    <property type="entry name" value="CLASS IV SAM-BINDING METHYLTRANSFERASE-RELATED"/>
    <property type="match status" value="1"/>
</dbReference>